<feature type="region of interest" description="Disordered" evidence="1">
    <location>
        <begin position="1"/>
        <end position="100"/>
    </location>
</feature>
<feature type="region of interest" description="Disordered" evidence="1">
    <location>
        <begin position="130"/>
        <end position="156"/>
    </location>
</feature>
<organism evidence="2 3">
    <name type="scientific">Zopfia rhizophila CBS 207.26</name>
    <dbReference type="NCBI Taxonomy" id="1314779"/>
    <lineage>
        <taxon>Eukaryota</taxon>
        <taxon>Fungi</taxon>
        <taxon>Dikarya</taxon>
        <taxon>Ascomycota</taxon>
        <taxon>Pezizomycotina</taxon>
        <taxon>Dothideomycetes</taxon>
        <taxon>Dothideomycetes incertae sedis</taxon>
        <taxon>Zopfiaceae</taxon>
        <taxon>Zopfia</taxon>
    </lineage>
</organism>
<evidence type="ECO:0000313" key="2">
    <source>
        <dbReference type="EMBL" id="KAF2193352.1"/>
    </source>
</evidence>
<keyword evidence="3" id="KW-1185">Reference proteome</keyword>
<sequence>MAGRKKNPNRHKLGGSFWDEADEEDTSHPNNGHDSSTAGLNEGNASEKNSKPSSSSEPRTVASVEDDWGEWENVEDANRKASDGASRPRTARYSSGSDDLYSDVASTVPLKYSGNSDDSRYDYLSFRPRRRLTPVSSPRSKGKARSGYGIRSNRVPNSPPTFYSPYPQLFTGYPPTIPSFPGIHQAYGAQIPLSGYPSVPPVPSGGSERGSPAHVGGNHEAATLVSGRPQHAFPNFTDGLAFNVEVRCSYTTLNSRFSTAMQQYWPDQLAHAELGDLRVHSVLSSKRFKNRSGRHCIELACSNGPSHNQNTEQFQMHWLYV</sequence>
<gene>
    <name evidence="2" type="ORF">K469DRAFT_234518</name>
</gene>
<feature type="compositionally biased region" description="Basic residues" evidence="1">
    <location>
        <begin position="1"/>
        <end position="13"/>
    </location>
</feature>
<proteinExistence type="predicted"/>
<dbReference type="EMBL" id="ML994613">
    <property type="protein sequence ID" value="KAF2193352.1"/>
    <property type="molecule type" value="Genomic_DNA"/>
</dbReference>
<evidence type="ECO:0000313" key="3">
    <source>
        <dbReference type="Proteomes" id="UP000800200"/>
    </source>
</evidence>
<dbReference type="AlphaFoldDB" id="A0A6A6EQU2"/>
<reference evidence="2" key="1">
    <citation type="journal article" date="2020" name="Stud. Mycol.">
        <title>101 Dothideomycetes genomes: a test case for predicting lifestyles and emergence of pathogens.</title>
        <authorList>
            <person name="Haridas S."/>
            <person name="Albert R."/>
            <person name="Binder M."/>
            <person name="Bloem J."/>
            <person name="Labutti K."/>
            <person name="Salamov A."/>
            <person name="Andreopoulos B."/>
            <person name="Baker S."/>
            <person name="Barry K."/>
            <person name="Bills G."/>
            <person name="Bluhm B."/>
            <person name="Cannon C."/>
            <person name="Castanera R."/>
            <person name="Culley D."/>
            <person name="Daum C."/>
            <person name="Ezra D."/>
            <person name="Gonzalez J."/>
            <person name="Henrissat B."/>
            <person name="Kuo A."/>
            <person name="Liang C."/>
            <person name="Lipzen A."/>
            <person name="Lutzoni F."/>
            <person name="Magnuson J."/>
            <person name="Mondo S."/>
            <person name="Nolan M."/>
            <person name="Ohm R."/>
            <person name="Pangilinan J."/>
            <person name="Park H.-J."/>
            <person name="Ramirez L."/>
            <person name="Alfaro M."/>
            <person name="Sun H."/>
            <person name="Tritt A."/>
            <person name="Yoshinaga Y."/>
            <person name="Zwiers L.-H."/>
            <person name="Turgeon B."/>
            <person name="Goodwin S."/>
            <person name="Spatafora J."/>
            <person name="Crous P."/>
            <person name="Grigoriev I."/>
        </authorList>
    </citation>
    <scope>NUCLEOTIDE SEQUENCE</scope>
    <source>
        <strain evidence="2">CBS 207.26</strain>
    </source>
</reference>
<feature type="compositionally biased region" description="Acidic residues" evidence="1">
    <location>
        <begin position="64"/>
        <end position="75"/>
    </location>
</feature>
<evidence type="ECO:0000256" key="1">
    <source>
        <dbReference type="SAM" id="MobiDB-lite"/>
    </source>
</evidence>
<feature type="compositionally biased region" description="Polar residues" evidence="1">
    <location>
        <begin position="28"/>
        <end position="39"/>
    </location>
</feature>
<feature type="compositionally biased region" description="Low complexity" evidence="1">
    <location>
        <begin position="44"/>
        <end position="58"/>
    </location>
</feature>
<protein>
    <submittedName>
        <fullName evidence="2">Uncharacterized protein</fullName>
    </submittedName>
</protein>
<name>A0A6A6EQU2_9PEZI</name>
<accession>A0A6A6EQU2</accession>
<dbReference type="Proteomes" id="UP000800200">
    <property type="component" value="Unassembled WGS sequence"/>
</dbReference>